<keyword evidence="1" id="KW-0433">Leucine-rich repeat</keyword>
<reference evidence="3" key="3">
    <citation type="submission" date="2025-09" db="UniProtKB">
        <authorList>
            <consortium name="Ensembl"/>
        </authorList>
    </citation>
    <scope>IDENTIFICATION</scope>
</reference>
<evidence type="ECO:0008006" key="5">
    <source>
        <dbReference type="Google" id="ProtNLM"/>
    </source>
</evidence>
<keyword evidence="2" id="KW-0677">Repeat</keyword>
<evidence type="ECO:0000313" key="4">
    <source>
        <dbReference type="Proteomes" id="UP000291000"/>
    </source>
</evidence>
<dbReference type="Gene3D" id="3.80.10.10">
    <property type="entry name" value="Ribonuclease Inhibitor"/>
    <property type="match status" value="1"/>
</dbReference>
<dbReference type="SUPFAM" id="SSF52047">
    <property type="entry name" value="RNI-like"/>
    <property type="match status" value="1"/>
</dbReference>
<proteinExistence type="predicted"/>
<dbReference type="PANTHER" id="PTHR14224">
    <property type="entry name" value="SIMILAR TO PREFERENTIALLY EXPRESSED ANTIGEN IN MELANOMA-LIKE 3"/>
    <property type="match status" value="1"/>
</dbReference>
<reference evidence="3" key="2">
    <citation type="submission" date="2025-08" db="UniProtKB">
        <authorList>
            <consortium name="Ensembl"/>
        </authorList>
    </citation>
    <scope>IDENTIFICATION</scope>
</reference>
<evidence type="ECO:0000256" key="1">
    <source>
        <dbReference type="ARBA" id="ARBA00022614"/>
    </source>
</evidence>
<reference evidence="4" key="1">
    <citation type="submission" date="2016-04" db="EMBL/GenBank/DDBJ databases">
        <title>Polished mammalian reference genomes with single-molecule sequencing and chromosome conformation capture applied to the Capra hircus genome.</title>
        <authorList>
            <person name="Bickhart D.M."/>
            <person name="Koren S."/>
            <person name="Rosen B."/>
            <person name="Hastie A."/>
            <person name="Liachko I."/>
            <person name="Sullivan S.T."/>
            <person name="Burton J."/>
            <person name="Sayre B.L."/>
            <person name="Huson H.J."/>
            <person name="Lee J."/>
            <person name="Lam E."/>
            <person name="Kelley C.M."/>
            <person name="Hutchison J.L."/>
            <person name="Zhou Y."/>
            <person name="Sun J."/>
            <person name="Crisa A."/>
            <person name="Schwartz J.C."/>
            <person name="Hammond J.A."/>
            <person name="Schroeder S.G."/>
            <person name="Liu G.E."/>
            <person name="Dunham M."/>
            <person name="Shendure J."/>
            <person name="Sonstegard T.S."/>
            <person name="Phillippy A.M."/>
            <person name="Van Tassell C.P."/>
            <person name="Smith T.P."/>
        </authorList>
    </citation>
    <scope>NUCLEOTIDE SEQUENCE [LARGE SCALE GENOMIC DNA]</scope>
</reference>
<dbReference type="InterPro" id="IPR032675">
    <property type="entry name" value="LRR_dom_sf"/>
</dbReference>
<dbReference type="GeneTree" id="ENSGT01030000234531"/>
<dbReference type="PANTHER" id="PTHR14224:SF24">
    <property type="entry name" value="MELANOMA ANTIGEN PREFERENTIALLY EXPRESSED IN TUMORS"/>
    <property type="match status" value="1"/>
</dbReference>
<dbReference type="AlphaFoldDB" id="A0A452E288"/>
<accession>A0A452E288</accession>
<dbReference type="GO" id="GO:0005737">
    <property type="term" value="C:cytoplasm"/>
    <property type="evidence" value="ECO:0007669"/>
    <property type="project" value="TreeGrafter"/>
</dbReference>
<protein>
    <recommendedName>
        <fullName evidence="5">Preferentially expressed antigen in melanoma</fullName>
    </recommendedName>
</protein>
<dbReference type="InterPro" id="IPR050694">
    <property type="entry name" value="LRRC14/PRAME"/>
</dbReference>
<organism evidence="3 4">
    <name type="scientific">Capra hircus</name>
    <name type="common">Goat</name>
    <dbReference type="NCBI Taxonomy" id="9925"/>
    <lineage>
        <taxon>Eukaryota</taxon>
        <taxon>Metazoa</taxon>
        <taxon>Chordata</taxon>
        <taxon>Craniata</taxon>
        <taxon>Vertebrata</taxon>
        <taxon>Euteleostomi</taxon>
        <taxon>Mammalia</taxon>
        <taxon>Eutheria</taxon>
        <taxon>Laurasiatheria</taxon>
        <taxon>Artiodactyla</taxon>
        <taxon>Ruminantia</taxon>
        <taxon>Pecora</taxon>
        <taxon>Bovidae</taxon>
        <taxon>Caprinae</taxon>
        <taxon>Capra</taxon>
    </lineage>
</organism>
<name>A0A452E288_CAPHI</name>
<keyword evidence="4" id="KW-1185">Reference proteome</keyword>
<sequence>RECQATQSRAFKGHWTEPRLGCAGDLLKWIEHLAIAAPEELLIELFLPLFMMALAGRHTQALNVMVQAFPCLPLRDPEKDDQPHLETFQAPLDSLDVLLAQEVHSSIMVSVHLLLEPKPAQPMQKRHRVETAQAPMQVLVDLLLKDDTVDQTLSHLRSLLHLHCLKLRIFTMTMQSIRRILMVVELDSVQDLEVNCTWKLAMLGRFMWHLEWIGNLCWLLLWHIHMLLHTALNQEEHCIARLTAQFLKLLHLQELYLDSISFLDGRLHQVLREAWHLTYLSQCPGVSLLKDLGLDGVNMTSLNLEPLQILIEKTLATLQDLDLSECGIMDSQLSVLLPSLSLCSQLTTFSLCGNPISMAVLKSLLHHTVGLSKISHVLYPSGWPSMVWFGTNPCPHCSDQIFYDTEPILCPCYIPA</sequence>
<dbReference type="Ensembl" id="ENSCHIT00000013820.1">
    <property type="protein sequence ID" value="ENSCHIP00000006108.1"/>
    <property type="gene ID" value="ENSCHIG00000009986.1"/>
</dbReference>
<evidence type="ECO:0000313" key="3">
    <source>
        <dbReference type="Ensembl" id="ENSCHIP00000006108.1"/>
    </source>
</evidence>
<evidence type="ECO:0000256" key="2">
    <source>
        <dbReference type="ARBA" id="ARBA00022737"/>
    </source>
</evidence>
<dbReference type="Proteomes" id="UP000291000">
    <property type="component" value="Unassembled WGS sequence"/>
</dbReference>